<evidence type="ECO:0000313" key="1">
    <source>
        <dbReference type="EMBL" id="WXC78161.1"/>
    </source>
</evidence>
<organism evidence="1 2">
    <name type="scientific">Bradyrhizobium septentrionale</name>
    <dbReference type="NCBI Taxonomy" id="1404411"/>
    <lineage>
        <taxon>Bacteria</taxon>
        <taxon>Pseudomonadati</taxon>
        <taxon>Pseudomonadota</taxon>
        <taxon>Alphaproteobacteria</taxon>
        <taxon>Hyphomicrobiales</taxon>
        <taxon>Nitrobacteraceae</taxon>
        <taxon>Bradyrhizobium</taxon>
    </lineage>
</organism>
<reference evidence="1" key="1">
    <citation type="journal article" date="2021" name="Int. J. Syst. Evol. Microbiol.">
        <title>Bradyrhizobium septentrionale sp. nov. (sv. septentrionale) and Bradyrhizobium quebecense sp. nov. (sv. septentrionale) associated with legumes native to Canada possess rearranged symbiosis genes and numerous insertion sequences.</title>
        <authorList>
            <person name="Bromfield E.S.P."/>
            <person name="Cloutier S."/>
        </authorList>
    </citation>
    <scope>NUCLEOTIDE SEQUENCE</scope>
    <source>
        <strain evidence="1">5S5</strain>
    </source>
</reference>
<accession>A0ABZ2NUI9</accession>
<reference evidence="1" key="2">
    <citation type="submission" date="2024-03" db="EMBL/GenBank/DDBJ databases">
        <authorList>
            <person name="Bromfield E.S.P."/>
            <person name="Cloutier S."/>
        </authorList>
    </citation>
    <scope>NUCLEOTIDE SEQUENCE</scope>
    <source>
        <strain evidence="1">5S5</strain>
    </source>
</reference>
<evidence type="ECO:0000313" key="2">
    <source>
        <dbReference type="Proteomes" id="UP001432046"/>
    </source>
</evidence>
<protein>
    <submittedName>
        <fullName evidence="1">Uncharacterized protein</fullName>
    </submittedName>
</protein>
<name>A0ABZ2NUI9_9BRAD</name>
<gene>
    <name evidence="1" type="ORF">WDK88_32840</name>
</gene>
<proteinExistence type="predicted"/>
<dbReference type="Proteomes" id="UP001432046">
    <property type="component" value="Chromosome"/>
</dbReference>
<keyword evidence="2" id="KW-1185">Reference proteome</keyword>
<dbReference type="RefSeq" id="WP_165128474.1">
    <property type="nucleotide sequence ID" value="NZ_CP147708.1"/>
</dbReference>
<sequence>MVAVSEVIAAGVQNVTTVTLADYDIEQQNYSSNFMPNTYSNIRFRPQNIDRWRRGMYQIPGIENPDATIDYYVPPGVTNNAAWVEGIATNYHVLSQADWLTKFYAAQ</sequence>
<dbReference type="EMBL" id="CP147711">
    <property type="protein sequence ID" value="WXC78161.1"/>
    <property type="molecule type" value="Genomic_DNA"/>
</dbReference>